<evidence type="ECO:0000256" key="1">
    <source>
        <dbReference type="ARBA" id="ARBA00004429"/>
    </source>
</evidence>
<dbReference type="InterPro" id="IPR004681">
    <property type="entry name" value="TRAP_DctM"/>
</dbReference>
<dbReference type="RefSeq" id="WP_307252176.1">
    <property type="nucleotide sequence ID" value="NZ_JAUSTO010000001.1"/>
</dbReference>
<dbReference type="AlphaFoldDB" id="A0AAE3V856"/>
<feature type="transmembrane region" description="Helical" evidence="7">
    <location>
        <begin position="102"/>
        <end position="123"/>
    </location>
</feature>
<evidence type="ECO:0000313" key="9">
    <source>
        <dbReference type="EMBL" id="MDQ0151574.1"/>
    </source>
</evidence>
<accession>A0AAE3V856</accession>
<organism evidence="9 10">
    <name type="scientific">Moryella indoligenes</name>
    <dbReference type="NCBI Taxonomy" id="371674"/>
    <lineage>
        <taxon>Bacteria</taxon>
        <taxon>Bacillati</taxon>
        <taxon>Bacillota</taxon>
        <taxon>Clostridia</taxon>
        <taxon>Lachnospirales</taxon>
        <taxon>Lachnospiraceae</taxon>
        <taxon>Moryella</taxon>
    </lineage>
</organism>
<proteinExistence type="predicted"/>
<comment type="subcellular location">
    <subcellularLocation>
        <location evidence="1">Cell inner membrane</location>
        <topology evidence="1">Multi-pass membrane protein</topology>
    </subcellularLocation>
</comment>
<feature type="transmembrane region" description="Helical" evidence="7">
    <location>
        <begin position="170"/>
        <end position="193"/>
    </location>
</feature>
<dbReference type="EMBL" id="JAUSTO010000001">
    <property type="protein sequence ID" value="MDQ0151574.1"/>
    <property type="molecule type" value="Genomic_DNA"/>
</dbReference>
<dbReference type="InterPro" id="IPR010656">
    <property type="entry name" value="DctM"/>
</dbReference>
<dbReference type="PIRSF" id="PIRSF006066">
    <property type="entry name" value="HI0050"/>
    <property type="match status" value="1"/>
</dbReference>
<feature type="transmembrane region" description="Helical" evidence="7">
    <location>
        <begin position="313"/>
        <end position="331"/>
    </location>
</feature>
<evidence type="ECO:0000259" key="8">
    <source>
        <dbReference type="Pfam" id="PF06808"/>
    </source>
</evidence>
<protein>
    <submittedName>
        <fullName evidence="9">C4-dicarboxylate transporter DctM subunit</fullName>
    </submittedName>
</protein>
<feature type="transmembrane region" description="Helical" evidence="7">
    <location>
        <begin position="241"/>
        <end position="260"/>
    </location>
</feature>
<feature type="transmembrane region" description="Helical" evidence="7">
    <location>
        <begin position="366"/>
        <end position="385"/>
    </location>
</feature>
<dbReference type="PANTHER" id="PTHR33362">
    <property type="entry name" value="SIALIC ACID TRAP TRANSPORTER PERMEASE PROTEIN SIAT-RELATED"/>
    <property type="match status" value="1"/>
</dbReference>
<evidence type="ECO:0000256" key="5">
    <source>
        <dbReference type="ARBA" id="ARBA00022989"/>
    </source>
</evidence>
<dbReference type="Proteomes" id="UP001241537">
    <property type="component" value="Unassembled WGS sequence"/>
</dbReference>
<keyword evidence="3" id="KW-0997">Cell inner membrane</keyword>
<evidence type="ECO:0000256" key="4">
    <source>
        <dbReference type="ARBA" id="ARBA00022692"/>
    </source>
</evidence>
<feature type="transmembrane region" description="Helical" evidence="7">
    <location>
        <begin position="338"/>
        <end position="360"/>
    </location>
</feature>
<evidence type="ECO:0000256" key="7">
    <source>
        <dbReference type="SAM" id="Phobius"/>
    </source>
</evidence>
<evidence type="ECO:0000256" key="2">
    <source>
        <dbReference type="ARBA" id="ARBA00022475"/>
    </source>
</evidence>
<dbReference type="PANTHER" id="PTHR33362:SF3">
    <property type="entry name" value="SIALIC ACID TRAP TRANSPORTER PERMEASE PROTEIN SIAT"/>
    <property type="match status" value="1"/>
</dbReference>
<dbReference type="Pfam" id="PF06808">
    <property type="entry name" value="DctM"/>
    <property type="match status" value="1"/>
</dbReference>
<feature type="transmembrane region" description="Helical" evidence="7">
    <location>
        <begin position="47"/>
        <end position="66"/>
    </location>
</feature>
<gene>
    <name evidence="9" type="ORF">J2S20_000248</name>
</gene>
<reference evidence="9" key="1">
    <citation type="submission" date="2023-07" db="EMBL/GenBank/DDBJ databases">
        <title>Genomic Encyclopedia of Type Strains, Phase IV (KMG-IV): sequencing the most valuable type-strain genomes for metagenomic binning, comparative biology and taxonomic classification.</title>
        <authorList>
            <person name="Goeker M."/>
        </authorList>
    </citation>
    <scope>NUCLEOTIDE SEQUENCE</scope>
    <source>
        <strain evidence="9">DSM 19659</strain>
    </source>
</reference>
<dbReference type="GO" id="GO:0022857">
    <property type="term" value="F:transmembrane transporter activity"/>
    <property type="evidence" value="ECO:0007669"/>
    <property type="project" value="TreeGrafter"/>
</dbReference>
<feature type="transmembrane region" description="Helical" evidence="7">
    <location>
        <begin position="397"/>
        <end position="421"/>
    </location>
</feature>
<keyword evidence="4 7" id="KW-0812">Transmembrane</keyword>
<evidence type="ECO:0000256" key="6">
    <source>
        <dbReference type="ARBA" id="ARBA00023136"/>
    </source>
</evidence>
<feature type="transmembrane region" description="Helical" evidence="7">
    <location>
        <begin position="78"/>
        <end position="96"/>
    </location>
</feature>
<feature type="domain" description="TRAP C4-dicarboxylate transport system permease DctM subunit" evidence="8">
    <location>
        <begin position="7"/>
        <end position="416"/>
    </location>
</feature>
<comment type="caution">
    <text evidence="9">The sequence shown here is derived from an EMBL/GenBank/DDBJ whole genome shotgun (WGS) entry which is preliminary data.</text>
</comment>
<evidence type="ECO:0000313" key="10">
    <source>
        <dbReference type="Proteomes" id="UP001241537"/>
    </source>
</evidence>
<name>A0AAE3V856_9FIRM</name>
<feature type="transmembrane region" description="Helical" evidence="7">
    <location>
        <begin position="272"/>
        <end position="293"/>
    </location>
</feature>
<dbReference type="NCBIfam" id="TIGR00786">
    <property type="entry name" value="dctM"/>
    <property type="match status" value="1"/>
</dbReference>
<dbReference type="GO" id="GO:0005886">
    <property type="term" value="C:plasma membrane"/>
    <property type="evidence" value="ECO:0007669"/>
    <property type="project" value="UniProtKB-SubCell"/>
</dbReference>
<keyword evidence="10" id="KW-1185">Reference proteome</keyword>
<keyword evidence="5 7" id="KW-1133">Transmembrane helix</keyword>
<feature type="transmembrane region" description="Helical" evidence="7">
    <location>
        <begin position="135"/>
        <end position="158"/>
    </location>
</feature>
<feature type="transmembrane region" description="Helical" evidence="7">
    <location>
        <begin position="214"/>
        <end position="235"/>
    </location>
</feature>
<evidence type="ECO:0000256" key="3">
    <source>
        <dbReference type="ARBA" id="ARBA00022519"/>
    </source>
</evidence>
<keyword evidence="2" id="KW-1003">Cell membrane</keyword>
<keyword evidence="6 7" id="KW-0472">Membrane</keyword>
<sequence>MEALFLFGLFFVLLFLSVPIGYAIGIVTLITMLNFTDMPTLLISQNAIAGVDSFPLLAIPFFMLAGNLMSSGGIARRLVNFFESFIGHITGGLGMVTIVVCMFFAAISGSAVATVSAVGAFMIPQMVEHGYSKSFSAALTAAAGTIGVIIPPSVPFVIYGVVSGSSITDMFTAGFLPGIMMGIALMIVCYLVSKKKGYKGNERRASLKEIVQSFKEAFWAILSPVIILGGIYSGKFTPTEAAVISVVYSFVIGVFVYKELNLAGAYKAVRDAVVINGATTFMVGLSTAFAALLTMEQIPLKIAAVITGLSNNGILVLLMINILLLLVGMFIDNIPATIILTPILLPIAKGFGMSPITFGIMLTMNLAIGFCTPPYGINLFVATAISKVKMEALSREIVKMIAALLVVLLLVTYFAPMTMIFL</sequence>